<proteinExistence type="inferred from homology"/>
<dbReference type="EMBL" id="JALBUU010000125">
    <property type="protein sequence ID" value="MCI0756896.1"/>
    <property type="molecule type" value="Genomic_DNA"/>
</dbReference>
<comment type="subcellular location">
    <subcellularLocation>
        <location evidence="1">Cell membrane</location>
        <topology evidence="1">Multi-pass membrane protein</topology>
    </subcellularLocation>
</comment>
<organism evidence="8 9">
    <name type="scientific">Teichococcus vastitatis</name>
    <dbReference type="NCBI Taxonomy" id="2307076"/>
    <lineage>
        <taxon>Bacteria</taxon>
        <taxon>Pseudomonadati</taxon>
        <taxon>Pseudomonadota</taxon>
        <taxon>Alphaproteobacteria</taxon>
        <taxon>Acetobacterales</taxon>
        <taxon>Roseomonadaceae</taxon>
        <taxon>Roseomonas</taxon>
    </lineage>
</organism>
<keyword evidence="4 7" id="KW-0812">Transmembrane</keyword>
<feature type="transmembrane region" description="Helical" evidence="7">
    <location>
        <begin position="117"/>
        <end position="138"/>
    </location>
</feature>
<protein>
    <submittedName>
        <fullName evidence="8">Chromate transporter</fullName>
    </submittedName>
</protein>
<dbReference type="InterPro" id="IPR052518">
    <property type="entry name" value="CHR_Transporter"/>
</dbReference>
<keyword evidence="3" id="KW-1003">Cell membrane</keyword>
<sequence length="191" mass="19801">MTTERADAPPPGLMQIFLAFSKVGLTSFGGGLSGWMMREFVGNRRWLTEGEFLDGLSLCQALPGVNVVNLSIWIGYRLRGGRGALAGALGMVVPALILALGVVALAGEAVRGPAAHWMLAGVAAAALGLSIQMGLRAAWRAARRGVAPAAIVAATFVALFALRLPLIWVVLVMAPLGIAQAAWAMSRRGGG</sequence>
<gene>
    <name evidence="8" type="ORF">MON41_24995</name>
</gene>
<keyword evidence="6 7" id="KW-0472">Membrane</keyword>
<reference evidence="8 9" key="1">
    <citation type="submission" date="2022-03" db="EMBL/GenBank/DDBJ databases">
        <title>Complete genome analysis of Roseomonas KG 17.1 : a prolific producer of plant growth promoters.</title>
        <authorList>
            <person name="Saadouli I."/>
            <person name="Najjari A."/>
            <person name="Mosbah A."/>
            <person name="Ouzari H.I."/>
        </authorList>
    </citation>
    <scope>NUCLEOTIDE SEQUENCE [LARGE SCALE GENOMIC DNA]</scope>
    <source>
        <strain evidence="8 9">KG17-1</strain>
    </source>
</reference>
<evidence type="ECO:0000313" key="9">
    <source>
        <dbReference type="Proteomes" id="UP001201985"/>
    </source>
</evidence>
<evidence type="ECO:0000256" key="3">
    <source>
        <dbReference type="ARBA" id="ARBA00022475"/>
    </source>
</evidence>
<evidence type="ECO:0000313" key="8">
    <source>
        <dbReference type="EMBL" id="MCI0756896.1"/>
    </source>
</evidence>
<accession>A0ABS9WCC6</accession>
<evidence type="ECO:0000256" key="2">
    <source>
        <dbReference type="ARBA" id="ARBA00005262"/>
    </source>
</evidence>
<evidence type="ECO:0000256" key="4">
    <source>
        <dbReference type="ARBA" id="ARBA00022692"/>
    </source>
</evidence>
<dbReference type="PANTHER" id="PTHR43663">
    <property type="entry name" value="CHROMATE TRANSPORT PROTEIN-RELATED"/>
    <property type="match status" value="1"/>
</dbReference>
<name>A0ABS9WCC6_9PROT</name>
<feature type="transmembrane region" description="Helical" evidence="7">
    <location>
        <begin position="83"/>
        <end position="105"/>
    </location>
</feature>
<dbReference type="Pfam" id="PF02417">
    <property type="entry name" value="Chromate_transp"/>
    <property type="match status" value="1"/>
</dbReference>
<dbReference type="Proteomes" id="UP001201985">
    <property type="component" value="Unassembled WGS sequence"/>
</dbReference>
<evidence type="ECO:0000256" key="5">
    <source>
        <dbReference type="ARBA" id="ARBA00022989"/>
    </source>
</evidence>
<feature type="transmembrane region" description="Helical" evidence="7">
    <location>
        <begin position="12"/>
        <end position="35"/>
    </location>
</feature>
<dbReference type="RefSeq" id="WP_120006989.1">
    <property type="nucleotide sequence ID" value="NZ_JALBUU010000125.1"/>
</dbReference>
<evidence type="ECO:0000256" key="6">
    <source>
        <dbReference type="ARBA" id="ARBA00023136"/>
    </source>
</evidence>
<dbReference type="InterPro" id="IPR003370">
    <property type="entry name" value="Chromate_transpt"/>
</dbReference>
<dbReference type="PANTHER" id="PTHR43663:SF1">
    <property type="entry name" value="CHROMATE TRANSPORTER"/>
    <property type="match status" value="1"/>
</dbReference>
<comment type="caution">
    <text evidence="8">The sequence shown here is derived from an EMBL/GenBank/DDBJ whole genome shotgun (WGS) entry which is preliminary data.</text>
</comment>
<keyword evidence="5 7" id="KW-1133">Transmembrane helix</keyword>
<comment type="similarity">
    <text evidence="2">Belongs to the chromate ion transporter (CHR) (TC 2.A.51) family.</text>
</comment>
<feature type="transmembrane region" description="Helical" evidence="7">
    <location>
        <begin position="167"/>
        <end position="185"/>
    </location>
</feature>
<evidence type="ECO:0000256" key="1">
    <source>
        <dbReference type="ARBA" id="ARBA00004651"/>
    </source>
</evidence>
<keyword evidence="9" id="KW-1185">Reference proteome</keyword>
<evidence type="ECO:0000256" key="7">
    <source>
        <dbReference type="SAM" id="Phobius"/>
    </source>
</evidence>